<feature type="domain" description="NlpC/P60" evidence="5">
    <location>
        <begin position="1"/>
        <end position="129"/>
    </location>
</feature>
<dbReference type="PROSITE" id="PS51935">
    <property type="entry name" value="NLPC_P60"/>
    <property type="match status" value="1"/>
</dbReference>
<dbReference type="RefSeq" id="WP_004566282.1">
    <property type="nucleotide sequence ID" value="NC_019382.1"/>
</dbReference>
<gene>
    <name evidence="6" type="ORF">BN112_1292</name>
</gene>
<keyword evidence="4" id="KW-0788">Thiol protease</keyword>
<evidence type="ECO:0000313" key="7">
    <source>
        <dbReference type="Proteomes" id="UP000007564"/>
    </source>
</evidence>
<evidence type="ECO:0000256" key="2">
    <source>
        <dbReference type="ARBA" id="ARBA00022670"/>
    </source>
</evidence>
<keyword evidence="3" id="KW-0378">Hydrolase</keyword>
<comment type="similarity">
    <text evidence="1">Belongs to the peptidase C40 family.</text>
</comment>
<keyword evidence="2" id="KW-0645">Protease</keyword>
<organism evidence="6 7">
    <name type="scientific">Bordetella bronchiseptica 253</name>
    <dbReference type="NCBI Taxonomy" id="568707"/>
    <lineage>
        <taxon>Bacteria</taxon>
        <taxon>Pseudomonadati</taxon>
        <taxon>Pseudomonadota</taxon>
        <taxon>Betaproteobacteria</taxon>
        <taxon>Burkholderiales</taxon>
        <taxon>Alcaligenaceae</taxon>
        <taxon>Bordetella</taxon>
    </lineage>
</organism>
<evidence type="ECO:0000256" key="4">
    <source>
        <dbReference type="ARBA" id="ARBA00022807"/>
    </source>
</evidence>
<evidence type="ECO:0000259" key="5">
    <source>
        <dbReference type="PROSITE" id="PS51935"/>
    </source>
</evidence>
<dbReference type="EMBL" id="HE965806">
    <property type="protein sequence ID" value="CCJ53210.1"/>
    <property type="molecule type" value="Genomic_DNA"/>
</dbReference>
<dbReference type="InterPro" id="IPR038765">
    <property type="entry name" value="Papain-like_cys_pep_sf"/>
</dbReference>
<reference evidence="6 7" key="1">
    <citation type="journal article" date="2012" name="BMC Genomics">
        <title>Comparative genomics of the classical Bordetella subspecies: the evolution and exchange of virulence-associated diversity amongst closely related pathogens.</title>
        <authorList>
            <person name="Park J."/>
            <person name="Zhang Y."/>
            <person name="Buboltz A.M."/>
            <person name="Zhang X."/>
            <person name="Schuster S.C."/>
            <person name="Ahuja U."/>
            <person name="Liu M."/>
            <person name="Miller J.F."/>
            <person name="Sebaihia M."/>
            <person name="Bentley S.D."/>
            <person name="Parkhill J."/>
            <person name="Harvill E.T."/>
        </authorList>
    </citation>
    <scope>NUCLEOTIDE SEQUENCE [LARGE SCALE GENOMIC DNA]</scope>
    <source>
        <strain evidence="6 7">253</strain>
    </source>
</reference>
<protein>
    <recommendedName>
        <fullName evidence="5">NlpC/P60 domain-containing protein</fullName>
    </recommendedName>
</protein>
<evidence type="ECO:0000256" key="3">
    <source>
        <dbReference type="ARBA" id="ARBA00022801"/>
    </source>
</evidence>
<sequence length="129" mass="14408">MTSSDVNRYIGLMWRLGGRGPDAYDCWGLLRECRERYFEGGIPETALGEQARALYAHKMRTGAWKIVTHPQHGDGVMLRAGNDPHVGIYLDLDGGGVLHALEGRGVIFSPMRALFTMGFSQPIFYRIHA</sequence>
<dbReference type="Pfam" id="PF00877">
    <property type="entry name" value="NLPC_P60"/>
    <property type="match status" value="1"/>
</dbReference>
<dbReference type="AlphaFoldDB" id="A0A0C6P1H3"/>
<dbReference type="HOGENOM" id="CLU_153713_0_0_4"/>
<dbReference type="InterPro" id="IPR000064">
    <property type="entry name" value="NLP_P60_dom"/>
</dbReference>
<dbReference type="GO" id="GO:0006508">
    <property type="term" value="P:proteolysis"/>
    <property type="evidence" value="ECO:0007669"/>
    <property type="project" value="UniProtKB-KW"/>
</dbReference>
<evidence type="ECO:0000313" key="6">
    <source>
        <dbReference type="EMBL" id="CCJ53210.1"/>
    </source>
</evidence>
<dbReference type="SUPFAM" id="SSF54001">
    <property type="entry name" value="Cysteine proteinases"/>
    <property type="match status" value="1"/>
</dbReference>
<dbReference type="Proteomes" id="UP000007564">
    <property type="component" value="Chromosome"/>
</dbReference>
<proteinExistence type="inferred from homology"/>
<name>A0A0C6P1H3_BORBO</name>
<dbReference type="KEGG" id="bbh:BN112_1292"/>
<dbReference type="OrthoDB" id="9807055at2"/>
<evidence type="ECO:0000256" key="1">
    <source>
        <dbReference type="ARBA" id="ARBA00007074"/>
    </source>
</evidence>
<accession>A0A0C6P1H3</accession>
<dbReference type="Gene3D" id="3.90.1720.10">
    <property type="entry name" value="endopeptidase domain like (from Nostoc punctiforme)"/>
    <property type="match status" value="1"/>
</dbReference>
<dbReference type="GO" id="GO:0008234">
    <property type="term" value="F:cysteine-type peptidase activity"/>
    <property type="evidence" value="ECO:0007669"/>
    <property type="project" value="UniProtKB-KW"/>
</dbReference>